<dbReference type="GO" id="GO:0005730">
    <property type="term" value="C:nucleolus"/>
    <property type="evidence" value="ECO:0007669"/>
    <property type="project" value="TreeGrafter"/>
</dbReference>
<organism evidence="2">
    <name type="scientific">Menopon gallinae</name>
    <name type="common">poultry shaft louse</name>
    <dbReference type="NCBI Taxonomy" id="328185"/>
    <lineage>
        <taxon>Eukaryota</taxon>
        <taxon>Metazoa</taxon>
        <taxon>Ecdysozoa</taxon>
        <taxon>Arthropoda</taxon>
        <taxon>Hexapoda</taxon>
        <taxon>Insecta</taxon>
        <taxon>Pterygota</taxon>
        <taxon>Neoptera</taxon>
        <taxon>Paraneoptera</taxon>
        <taxon>Psocodea</taxon>
        <taxon>Troctomorpha</taxon>
        <taxon>Phthiraptera</taxon>
        <taxon>Amblycera</taxon>
        <taxon>Menoponidae</taxon>
        <taxon>Menopon</taxon>
    </lineage>
</organism>
<dbReference type="Pfam" id="PF08241">
    <property type="entry name" value="Methyltransf_11"/>
    <property type="match status" value="1"/>
</dbReference>
<sequence length="216" mass="23995">MRVPELETAPELYYDEEEALKYAQSARVARVQSELAERCVELSGKTSGFALDVGCGSGISGQVLAEHGFEWVGVDVSYHMLRMCTESAVHADVGNGVPFQPGTFDLAISVSCVQWLLHSYKSGDVPLRRIRRFFGELFAVLRPDGVCVLQFYCNKKQTEILKREAVRAGFDGSLVVDRPSTRSEKQFLVLCCGHAGRRTTAGAECVRGRRRRCARK</sequence>
<dbReference type="GO" id="GO:0070476">
    <property type="term" value="P:rRNA (guanine-N7)-methylation"/>
    <property type="evidence" value="ECO:0007669"/>
    <property type="project" value="InterPro"/>
</dbReference>
<dbReference type="GO" id="GO:0016435">
    <property type="term" value="F:rRNA (guanine) methyltransferase activity"/>
    <property type="evidence" value="ECO:0007669"/>
    <property type="project" value="InterPro"/>
</dbReference>
<dbReference type="Gene3D" id="3.40.50.150">
    <property type="entry name" value="Vaccinia Virus protein VP39"/>
    <property type="match status" value="1"/>
</dbReference>
<reference evidence="2" key="1">
    <citation type="journal article" date="2024" name="Gigascience">
        <title>Chromosome-level genome of the poultry shaft louse Menopon gallinae provides insight into the host-switching and adaptive evolution of parasitic lice.</title>
        <authorList>
            <person name="Xu Y."/>
            <person name="Ma L."/>
            <person name="Liu S."/>
            <person name="Liang Y."/>
            <person name="Liu Q."/>
            <person name="He Z."/>
            <person name="Tian L."/>
            <person name="Duan Y."/>
            <person name="Cai W."/>
            <person name="Li H."/>
            <person name="Song F."/>
        </authorList>
    </citation>
    <scope>NUCLEOTIDE SEQUENCE</scope>
    <source>
        <strain evidence="2">Cailab_2023a</strain>
    </source>
</reference>
<evidence type="ECO:0000313" key="2">
    <source>
        <dbReference type="EMBL" id="KAL0265998.1"/>
    </source>
</evidence>
<dbReference type="InterPro" id="IPR013216">
    <property type="entry name" value="Methyltransf_11"/>
</dbReference>
<protein>
    <recommendedName>
        <fullName evidence="1">Methyltransferase type 11 domain-containing protein</fullName>
    </recommendedName>
</protein>
<accession>A0AAW2H902</accession>
<feature type="domain" description="Methyltransferase type 11" evidence="1">
    <location>
        <begin position="51"/>
        <end position="149"/>
    </location>
</feature>
<name>A0AAW2H902_9NEOP</name>
<dbReference type="AlphaFoldDB" id="A0AAW2H902"/>
<dbReference type="PANTHER" id="PTHR12734">
    <property type="entry name" value="METHYLTRANSFERASE-RELATED"/>
    <property type="match status" value="1"/>
</dbReference>
<dbReference type="CDD" id="cd02440">
    <property type="entry name" value="AdoMet_MTases"/>
    <property type="match status" value="1"/>
</dbReference>
<dbReference type="PANTHER" id="PTHR12734:SF0">
    <property type="entry name" value="18S RRNA (GUANINE-N(7))-METHYLTRANSFERASE-RELATED"/>
    <property type="match status" value="1"/>
</dbReference>
<gene>
    <name evidence="2" type="ORF">PYX00_011715</name>
</gene>
<proteinExistence type="predicted"/>
<evidence type="ECO:0000259" key="1">
    <source>
        <dbReference type="Pfam" id="PF08241"/>
    </source>
</evidence>
<dbReference type="EMBL" id="JARGDH010000006">
    <property type="protein sequence ID" value="KAL0265998.1"/>
    <property type="molecule type" value="Genomic_DNA"/>
</dbReference>
<dbReference type="SUPFAM" id="SSF53335">
    <property type="entry name" value="S-adenosyl-L-methionine-dependent methyltransferases"/>
    <property type="match status" value="1"/>
</dbReference>
<comment type="caution">
    <text evidence="2">The sequence shown here is derived from an EMBL/GenBank/DDBJ whole genome shotgun (WGS) entry which is preliminary data.</text>
</comment>
<dbReference type="InterPro" id="IPR029063">
    <property type="entry name" value="SAM-dependent_MTases_sf"/>
</dbReference>
<dbReference type="InterPro" id="IPR039769">
    <property type="entry name" value="Bud23-like"/>
</dbReference>